<feature type="binding site" evidence="7">
    <location>
        <position position="338"/>
    </location>
    <ligand>
        <name>substrate</name>
    </ligand>
</feature>
<dbReference type="InterPro" id="IPR036291">
    <property type="entry name" value="NAD(P)-bd_dom_sf"/>
</dbReference>
<evidence type="ECO:0000256" key="2">
    <source>
        <dbReference type="ARBA" id="ARBA00009975"/>
    </source>
</evidence>
<evidence type="ECO:0000256" key="6">
    <source>
        <dbReference type="ARBA" id="ARBA00023277"/>
    </source>
</evidence>
<feature type="binding site" evidence="7">
    <location>
        <position position="214"/>
    </location>
    <ligand>
        <name>substrate</name>
    </ligand>
</feature>
<dbReference type="InterPro" id="IPR022675">
    <property type="entry name" value="G6P_DH_C"/>
</dbReference>
<dbReference type="Pfam" id="PF00479">
    <property type="entry name" value="G6PD_N"/>
    <property type="match status" value="1"/>
</dbReference>
<dbReference type="PIRSF" id="PIRSF000110">
    <property type="entry name" value="G6PD"/>
    <property type="match status" value="1"/>
</dbReference>
<dbReference type="SUPFAM" id="SSF55347">
    <property type="entry name" value="Glyceraldehyde-3-phosphate dehydrogenase-like, C-terminal domain"/>
    <property type="match status" value="1"/>
</dbReference>
<evidence type="ECO:0000313" key="10">
    <source>
        <dbReference type="EMBL" id="MCX2973972.1"/>
    </source>
</evidence>
<comment type="caution">
    <text evidence="7">Lacks conserved residue(s) required for the propagation of feature annotation.</text>
</comment>
<evidence type="ECO:0000256" key="1">
    <source>
        <dbReference type="ARBA" id="ARBA00004937"/>
    </source>
</evidence>
<name>A0ABT3SVF3_9GAMM</name>
<comment type="function">
    <text evidence="7">Catalyzes the oxidation of glucose 6-phosphate to 6-phosphogluconolactone.</text>
</comment>
<keyword evidence="11" id="KW-1185">Reference proteome</keyword>
<dbReference type="InterPro" id="IPR001282">
    <property type="entry name" value="G6P_DH"/>
</dbReference>
<dbReference type="Pfam" id="PF02781">
    <property type="entry name" value="G6PD_C"/>
    <property type="match status" value="1"/>
</dbReference>
<sequence length="486" mass="54862">MCMSHMVDLVIFGGTGDLSTRKLLPALYQLQRHQLADRLNRIIATGRGELDPESFRNEAHANLKKYLPQDSWDEAVWERFCQRLDYVKLDAGNAADYAQLAELLNQSEAPGRLYYLATLPSLYGEICQQLQNASVVNEASRVVLEKPLGHDLESCRSINEQVARVFDEEATFRIDHYLGKETVQNLLALRFGNQLFHPMWNNTFISSVQITVAEEIGVAGRGSYYADTGALRDMVQNHLLQVLSLVAMEPPASLKATDIRDEKMKVLRCLEPITGENVKKRTVRGRYGAGAVDGEAVKGFLEEDAFHHADNTETFVALKASINNWRWAGVPFYLRTGKRLSGRYSEIVIEYRRQSFSLFANDPQELTNKLVIHLQPQESISLHTVNKKPGLTSKLKLQPVELHLTDESQNKGDSYDAYERLLLDAVHGDQTLFMRRDEVETAWRWIDSIIGAWDENSTPIKSYNAGTMGPNAATALLAVEGHSWHE</sequence>
<dbReference type="Gene3D" id="3.30.360.10">
    <property type="entry name" value="Dihydrodipicolinate Reductase, domain 2"/>
    <property type="match status" value="1"/>
</dbReference>
<evidence type="ECO:0000256" key="7">
    <source>
        <dbReference type="HAMAP-Rule" id="MF_00966"/>
    </source>
</evidence>
<gene>
    <name evidence="7 10" type="primary">zwf</name>
    <name evidence="10" type="ORF">EYC87_10310</name>
</gene>
<dbReference type="PROSITE" id="PS00069">
    <property type="entry name" value="G6P_DEHYDROGENASE"/>
    <property type="match status" value="1"/>
</dbReference>
<dbReference type="EC" id="1.1.1.49" evidence="7"/>
<organism evidence="10 11">
    <name type="scientific">Candidatus Seongchinamella marina</name>
    <dbReference type="NCBI Taxonomy" id="2518990"/>
    <lineage>
        <taxon>Bacteria</taxon>
        <taxon>Pseudomonadati</taxon>
        <taxon>Pseudomonadota</taxon>
        <taxon>Gammaproteobacteria</taxon>
        <taxon>Cellvibrionales</taxon>
        <taxon>Halieaceae</taxon>
        <taxon>Seongchinamella</taxon>
    </lineage>
</organism>
<dbReference type="InterPro" id="IPR022674">
    <property type="entry name" value="G6P_DH_NAD-bd"/>
</dbReference>
<dbReference type="InterPro" id="IPR019796">
    <property type="entry name" value="G6P_DH_AS"/>
</dbReference>
<protein>
    <recommendedName>
        <fullName evidence="7">Glucose-6-phosphate 1-dehydrogenase</fullName>
        <shortName evidence="7">G6PD</shortName>
        <ecNumber evidence="7">1.1.1.49</ecNumber>
    </recommendedName>
</protein>
<dbReference type="PRINTS" id="PR00079">
    <property type="entry name" value="G6PDHDRGNASE"/>
</dbReference>
<keyword evidence="5 7" id="KW-0560">Oxidoreductase</keyword>
<feature type="binding site" evidence="7">
    <location>
        <position position="233"/>
    </location>
    <ligand>
        <name>substrate</name>
    </ligand>
</feature>
<comment type="pathway">
    <text evidence="1 7">Carbohydrate degradation; pentose phosphate pathway; D-ribulose 5-phosphate from D-glucose 6-phosphate (oxidative stage): step 1/3.</text>
</comment>
<comment type="catalytic activity">
    <reaction evidence="7">
        <text>D-glucose 6-phosphate + NADP(+) = 6-phospho-D-glucono-1,5-lactone + NADPH + H(+)</text>
        <dbReference type="Rhea" id="RHEA:15841"/>
        <dbReference type="ChEBI" id="CHEBI:15378"/>
        <dbReference type="ChEBI" id="CHEBI:57783"/>
        <dbReference type="ChEBI" id="CHEBI:57955"/>
        <dbReference type="ChEBI" id="CHEBI:58349"/>
        <dbReference type="ChEBI" id="CHEBI:61548"/>
        <dbReference type="EC" id="1.1.1.49"/>
    </reaction>
</comment>
<evidence type="ECO:0000256" key="4">
    <source>
        <dbReference type="ARBA" id="ARBA00022857"/>
    </source>
</evidence>
<evidence type="ECO:0000256" key="3">
    <source>
        <dbReference type="ARBA" id="ARBA00022526"/>
    </source>
</evidence>
<evidence type="ECO:0000259" key="9">
    <source>
        <dbReference type="Pfam" id="PF02781"/>
    </source>
</evidence>
<feature type="binding site" evidence="7">
    <location>
        <position position="176"/>
    </location>
    <ligand>
        <name>substrate</name>
    </ligand>
</feature>
<reference evidence="10" key="1">
    <citation type="submission" date="2019-02" db="EMBL/GenBank/DDBJ databases">
        <authorList>
            <person name="Li S.-H."/>
        </authorList>
    </citation>
    <scope>NUCLEOTIDE SEQUENCE</scope>
    <source>
        <strain evidence="10">IMCC8485</strain>
    </source>
</reference>
<evidence type="ECO:0000259" key="8">
    <source>
        <dbReference type="Pfam" id="PF00479"/>
    </source>
</evidence>
<keyword evidence="4 7" id="KW-0521">NADP</keyword>
<dbReference type="NCBIfam" id="TIGR00871">
    <property type="entry name" value="zwf"/>
    <property type="match status" value="1"/>
</dbReference>
<feature type="binding site" evidence="7">
    <location>
        <position position="146"/>
    </location>
    <ligand>
        <name>NADP(+)</name>
        <dbReference type="ChEBI" id="CHEBI:58349"/>
    </ligand>
</feature>
<dbReference type="PANTHER" id="PTHR23429:SF0">
    <property type="entry name" value="GLUCOSE-6-PHOSPHATE 1-DEHYDROGENASE"/>
    <property type="match status" value="1"/>
</dbReference>
<comment type="similarity">
    <text evidence="2 7">Belongs to the glucose-6-phosphate dehydrogenase family.</text>
</comment>
<evidence type="ECO:0000313" key="11">
    <source>
        <dbReference type="Proteomes" id="UP001143307"/>
    </source>
</evidence>
<dbReference type="SUPFAM" id="SSF51735">
    <property type="entry name" value="NAD(P)-binding Rossmann-fold domains"/>
    <property type="match status" value="1"/>
</dbReference>
<dbReference type="PANTHER" id="PTHR23429">
    <property type="entry name" value="GLUCOSE-6-PHOSPHATE 1-DEHYDROGENASE G6PD"/>
    <property type="match status" value="1"/>
</dbReference>
<dbReference type="Gene3D" id="3.40.50.720">
    <property type="entry name" value="NAD(P)-binding Rossmann-like Domain"/>
    <property type="match status" value="1"/>
</dbReference>
<dbReference type="NCBIfam" id="NF009492">
    <property type="entry name" value="PRK12853.1-3"/>
    <property type="match status" value="1"/>
</dbReference>
<dbReference type="HAMAP" id="MF_00966">
    <property type="entry name" value="G6PD"/>
    <property type="match status" value="1"/>
</dbReference>
<comment type="caution">
    <text evidence="10">The sequence shown here is derived from an EMBL/GenBank/DDBJ whole genome shotgun (WGS) entry which is preliminary data.</text>
</comment>
<feature type="domain" description="Glucose-6-phosphate dehydrogenase C-terminal" evidence="9">
    <location>
        <begin position="187"/>
        <end position="485"/>
    </location>
</feature>
<keyword evidence="6 7" id="KW-0119">Carbohydrate metabolism</keyword>
<feature type="active site" description="Proton acceptor" evidence="7">
    <location>
        <position position="238"/>
    </location>
</feature>
<dbReference type="EMBL" id="SHNP01000003">
    <property type="protein sequence ID" value="MCX2973972.1"/>
    <property type="molecule type" value="Genomic_DNA"/>
</dbReference>
<feature type="domain" description="Glucose-6-phosphate dehydrogenase NAD-binding" evidence="8">
    <location>
        <begin position="10"/>
        <end position="185"/>
    </location>
</feature>
<proteinExistence type="inferred from homology"/>
<feature type="binding site" evidence="7">
    <location>
        <position position="47"/>
    </location>
    <ligand>
        <name>NADP(+)</name>
        <dbReference type="ChEBI" id="CHEBI:58349"/>
    </ligand>
</feature>
<keyword evidence="3 7" id="KW-0313">Glucose metabolism</keyword>
<dbReference type="Proteomes" id="UP001143307">
    <property type="component" value="Unassembled WGS sequence"/>
</dbReference>
<evidence type="ECO:0000256" key="5">
    <source>
        <dbReference type="ARBA" id="ARBA00023002"/>
    </source>
</evidence>
<feature type="binding site" evidence="7">
    <location>
        <position position="180"/>
    </location>
    <ligand>
        <name>substrate</name>
    </ligand>
</feature>
<accession>A0ABT3SVF3</accession>